<evidence type="ECO:0000256" key="1">
    <source>
        <dbReference type="SAM" id="Coils"/>
    </source>
</evidence>
<keyword evidence="1" id="KW-0175">Coiled coil</keyword>
<reference evidence="2" key="1">
    <citation type="journal article" date="2021" name="ISME J.">
        <title>Genomic evolution of the class Acidithiobacillia: deep-branching Proteobacteria living in extreme acidic conditions.</title>
        <authorList>
            <person name="Moya-Beltran A."/>
            <person name="Beard S."/>
            <person name="Rojas-Villalobos C."/>
            <person name="Issotta F."/>
            <person name="Gallardo Y."/>
            <person name="Ulloa R."/>
            <person name="Giaveno A."/>
            <person name="Degli Esposti M."/>
            <person name="Johnson D.B."/>
            <person name="Quatrini R."/>
        </authorList>
    </citation>
    <scope>NUCLEOTIDE SEQUENCE</scope>
    <source>
        <strain evidence="2">DSM 583</strain>
    </source>
</reference>
<dbReference type="AlphaFoldDB" id="A0A8X8GCU1"/>
<organism evidence="2 3">
    <name type="scientific">Acidithiobacillus ferridurans</name>
    <dbReference type="NCBI Taxonomy" id="1232575"/>
    <lineage>
        <taxon>Bacteria</taxon>
        <taxon>Pseudomonadati</taxon>
        <taxon>Pseudomonadota</taxon>
        <taxon>Acidithiobacillia</taxon>
        <taxon>Acidithiobacillales</taxon>
        <taxon>Acidithiobacillaceae</taxon>
        <taxon>Acidithiobacillus</taxon>
    </lineage>
</organism>
<name>A0A8X8GCU1_ACIFI</name>
<comment type="caution">
    <text evidence="2">The sequence shown here is derived from an EMBL/GenBank/DDBJ whole genome shotgun (WGS) entry which is preliminary data.</text>
</comment>
<protein>
    <submittedName>
        <fullName evidence="2">Uncharacterized protein</fullName>
    </submittedName>
</protein>
<evidence type="ECO:0000313" key="3">
    <source>
        <dbReference type="Proteomes" id="UP000887300"/>
    </source>
</evidence>
<evidence type="ECO:0000313" key="2">
    <source>
        <dbReference type="EMBL" id="MBU2724800.1"/>
    </source>
</evidence>
<feature type="coiled-coil region" evidence="1">
    <location>
        <begin position="3"/>
        <end position="30"/>
    </location>
</feature>
<dbReference type="Proteomes" id="UP000887300">
    <property type="component" value="Unassembled WGS sequence"/>
</dbReference>
<accession>A0A8X8GCU1</accession>
<sequence length="144" mass="15746">MNLETVEQQYQQLQAEAQGVSQAMQALAAKMQQGSEKNPDAREWMLDLKQLALNIQQEQMQVMAVMQSMHQAVQNDMAAMRNQNGAQWQPGYPQTPQLGYPQQQVSAPGNGGGFLSSLEHSGFGQAIMMGAGFGIGDDIINSIF</sequence>
<dbReference type="EMBL" id="JABBHS010000514">
    <property type="protein sequence ID" value="MBU2724800.1"/>
    <property type="molecule type" value="Genomic_DNA"/>
</dbReference>
<gene>
    <name evidence="2" type="ORF">HF568_16735</name>
</gene>
<dbReference type="RefSeq" id="WP_215885931.1">
    <property type="nucleotide sequence ID" value="NZ_CP134225.1"/>
</dbReference>
<proteinExistence type="predicted"/>